<proteinExistence type="predicted"/>
<protein>
    <submittedName>
        <fullName evidence="1">CIC11C00000005218</fullName>
    </submittedName>
</protein>
<gene>
    <name evidence="1" type="ORF">SAMEA4029010_CIC11G00000005218</name>
</gene>
<dbReference type="AlphaFoldDB" id="A0A1L0BM91"/>
<reference evidence="1 2" key="1">
    <citation type="submission" date="2016-10" db="EMBL/GenBank/DDBJ databases">
        <authorList>
            <person name="de Groot N.N."/>
        </authorList>
    </citation>
    <scope>NUCLEOTIDE SEQUENCE [LARGE SCALE GENOMIC DNA]</scope>
    <source>
        <strain evidence="1 2">CBS 141442</strain>
    </source>
</reference>
<sequence length="158" mass="18102">MYQDNEDSFSKDRYWLVSGNVSSPMKPSRTGSSRADVGIPVEFNSRAAKNMLYSEKINYWLQNIPWFQTDHNVWMLDCYPGIVSSSSSSNELESICDEDQDKVEYQCRQVTKLVTRQYYTESQDVARPCTSTSANATESEIVYTEDEYLFGEVTAGYV</sequence>
<dbReference type="OrthoDB" id="3981267at2759"/>
<keyword evidence="2" id="KW-1185">Reference proteome</keyword>
<dbReference type="Proteomes" id="UP000182334">
    <property type="component" value="Chromosome III"/>
</dbReference>
<evidence type="ECO:0000313" key="2">
    <source>
        <dbReference type="Proteomes" id="UP000182334"/>
    </source>
</evidence>
<organism evidence="1 2">
    <name type="scientific">Sungouiella intermedia</name>
    <dbReference type="NCBI Taxonomy" id="45354"/>
    <lineage>
        <taxon>Eukaryota</taxon>
        <taxon>Fungi</taxon>
        <taxon>Dikarya</taxon>
        <taxon>Ascomycota</taxon>
        <taxon>Saccharomycotina</taxon>
        <taxon>Pichiomycetes</taxon>
        <taxon>Metschnikowiaceae</taxon>
        <taxon>Sungouiella</taxon>
    </lineage>
</organism>
<dbReference type="STRING" id="45354.A0A1L0BM91"/>
<dbReference type="EMBL" id="LT635758">
    <property type="protein sequence ID" value="SGZ52363.1"/>
    <property type="molecule type" value="Genomic_DNA"/>
</dbReference>
<accession>A0A1L0BM91</accession>
<name>A0A1L0BM91_9ASCO</name>
<evidence type="ECO:0000313" key="1">
    <source>
        <dbReference type="EMBL" id="SGZ52363.1"/>
    </source>
</evidence>